<evidence type="ECO:0000256" key="8">
    <source>
        <dbReference type="ARBA" id="ARBA00023004"/>
    </source>
</evidence>
<keyword evidence="8 11" id="KW-0408">Iron</keyword>
<dbReference type="GO" id="GO:0005789">
    <property type="term" value="C:endoplasmic reticulum membrane"/>
    <property type="evidence" value="ECO:0007669"/>
    <property type="project" value="UniProtKB-SubCell"/>
</dbReference>
<dbReference type="InterPro" id="IPR036396">
    <property type="entry name" value="Cyt_P450_sf"/>
</dbReference>
<dbReference type="Gene3D" id="1.10.630.10">
    <property type="entry name" value="Cytochrome P450"/>
    <property type="match status" value="1"/>
</dbReference>
<dbReference type="AlphaFoldDB" id="I3RJK9"/>
<dbReference type="EMBL" id="JQ867402">
    <property type="protein sequence ID" value="AFK24489.1"/>
    <property type="molecule type" value="mRNA"/>
</dbReference>
<evidence type="ECO:0000256" key="7">
    <source>
        <dbReference type="ARBA" id="ARBA00023002"/>
    </source>
</evidence>
<evidence type="ECO:0000256" key="11">
    <source>
        <dbReference type="PIRSR" id="PIRSR602401-1"/>
    </source>
</evidence>
<dbReference type="PROSITE" id="PS00086">
    <property type="entry name" value="CYTOCHROME_P450"/>
    <property type="match status" value="1"/>
</dbReference>
<dbReference type="SUPFAM" id="SSF48264">
    <property type="entry name" value="Cytochrome P450"/>
    <property type="match status" value="1"/>
</dbReference>
<comment type="cofactor">
    <cofactor evidence="1 11">
        <name>heme</name>
        <dbReference type="ChEBI" id="CHEBI:30413"/>
    </cofactor>
</comment>
<reference evidence="13" key="1">
    <citation type="submission" date="2012-03" db="EMBL/GenBank/DDBJ databases">
        <title>Cloning, bioinformatics analysis and expression of cytochrome CYP4 family in Perinereis aibuhitensis.</title>
        <authorList>
            <person name="Yuan X.T."/>
            <person name="Li D.M."/>
            <person name="Lei Y."/>
            <person name="Wang L.L."/>
            <person name="Zhou Y.B."/>
        </authorList>
    </citation>
    <scope>NUCLEOTIDE SEQUENCE</scope>
</reference>
<dbReference type="PRINTS" id="PR00385">
    <property type="entry name" value="P450"/>
</dbReference>
<evidence type="ECO:0000313" key="13">
    <source>
        <dbReference type="EMBL" id="AFK24489.1"/>
    </source>
</evidence>
<evidence type="ECO:0000256" key="1">
    <source>
        <dbReference type="ARBA" id="ARBA00001971"/>
    </source>
</evidence>
<keyword evidence="4 11" id="KW-0349">Heme</keyword>
<dbReference type="InterPro" id="IPR001128">
    <property type="entry name" value="Cyt_P450"/>
</dbReference>
<protein>
    <submittedName>
        <fullName evidence="13">Cytochrome P450 family 4 protein</fullName>
    </submittedName>
</protein>
<dbReference type="GO" id="GO:0016705">
    <property type="term" value="F:oxidoreductase activity, acting on paired donors, with incorporation or reduction of molecular oxygen"/>
    <property type="evidence" value="ECO:0007669"/>
    <property type="project" value="InterPro"/>
</dbReference>
<evidence type="ECO:0000256" key="9">
    <source>
        <dbReference type="ARBA" id="ARBA00023033"/>
    </source>
</evidence>
<evidence type="ECO:0000256" key="4">
    <source>
        <dbReference type="ARBA" id="ARBA00022617"/>
    </source>
</evidence>
<evidence type="ECO:0000256" key="12">
    <source>
        <dbReference type="RuleBase" id="RU000461"/>
    </source>
</evidence>
<dbReference type="SMR" id="I3RJK9"/>
<comment type="similarity">
    <text evidence="3 12">Belongs to the cytochrome P450 family.</text>
</comment>
<dbReference type="PANTHER" id="PTHR24291:SF189">
    <property type="entry name" value="CYTOCHROME P450 4C3-RELATED"/>
    <property type="match status" value="1"/>
</dbReference>
<evidence type="ECO:0000256" key="3">
    <source>
        <dbReference type="ARBA" id="ARBA00010617"/>
    </source>
</evidence>
<accession>I3RJK9</accession>
<evidence type="ECO:0000256" key="5">
    <source>
        <dbReference type="ARBA" id="ARBA00022723"/>
    </source>
</evidence>
<keyword evidence="10" id="KW-0472">Membrane</keyword>
<keyword evidence="9 12" id="KW-0503">Monooxygenase</keyword>
<dbReference type="GO" id="GO:0005506">
    <property type="term" value="F:iron ion binding"/>
    <property type="evidence" value="ECO:0007669"/>
    <property type="project" value="InterPro"/>
</dbReference>
<dbReference type="InterPro" id="IPR002401">
    <property type="entry name" value="Cyt_P450_E_grp-I"/>
</dbReference>
<dbReference type="Pfam" id="PF00067">
    <property type="entry name" value="p450"/>
    <property type="match status" value="1"/>
</dbReference>
<evidence type="ECO:0000256" key="2">
    <source>
        <dbReference type="ARBA" id="ARBA00004586"/>
    </source>
</evidence>
<keyword evidence="5 11" id="KW-0479">Metal-binding</keyword>
<name>I3RJK9_PERAI</name>
<keyword evidence="6" id="KW-0256">Endoplasmic reticulum</keyword>
<sequence>MAVGLLITVCSFLFAYFLWKTLNSRDRKWLSKVSGPPTLPVFGNAHMLKTGGSDFFDQVLEYSTLYESQTMFKILLGSHAIVVLIKAESVEKLLNSSSHITKSVEYRFLEPWLGTGLLTSTGAKWHSRRKLLTPTFHFRILQDFLEVFNEQSQIMVENLKKKVGGNKFDIFPYITHCALDIICDTAMGVNVDAQNDSDTQYVKDVYKISELVHRRQKAPWLWPDFLYSLLPAGRQTKECLRNLHSFTQSVIKERQRDLQASFENEETLSSTSSIEDFLRITKRKRVAFLDMLLLYQRNSNLSDEDIREEVDTFMFEGHDTTAAAANWAMHLIGSHPNVQEKIHKELDEVFDGSNRAITDEDLKKMKYLECVIKETLRLFPSVPMYGRELKEDFNIDGVDIPKTTTLLVLTSALHRDPRYFPDPEKFDPDRFTLENTVGRHPYAFVPFSAGQRNCIGQKFAMNEEKVLLASILRNFTVKAHQKYCDLRPMGELILRPENGIWVSLQNRDV</sequence>
<comment type="subcellular location">
    <subcellularLocation>
        <location evidence="2">Endoplasmic reticulum membrane</location>
    </subcellularLocation>
</comment>
<dbReference type="PANTHER" id="PTHR24291">
    <property type="entry name" value="CYTOCHROME P450 FAMILY 4"/>
    <property type="match status" value="1"/>
</dbReference>
<dbReference type="CDD" id="cd20660">
    <property type="entry name" value="CYP4V-like"/>
    <property type="match status" value="1"/>
</dbReference>
<dbReference type="GO" id="GO:0004497">
    <property type="term" value="F:monooxygenase activity"/>
    <property type="evidence" value="ECO:0007669"/>
    <property type="project" value="UniProtKB-KW"/>
</dbReference>
<dbReference type="InterPro" id="IPR017972">
    <property type="entry name" value="Cyt_P450_CS"/>
</dbReference>
<dbReference type="FunFam" id="1.10.630.10:FF:000182">
    <property type="entry name" value="Cytochrome P450 3A4"/>
    <property type="match status" value="1"/>
</dbReference>
<feature type="binding site" description="axial binding residue" evidence="11">
    <location>
        <position position="454"/>
    </location>
    <ligand>
        <name>heme</name>
        <dbReference type="ChEBI" id="CHEBI:30413"/>
    </ligand>
    <ligandPart>
        <name>Fe</name>
        <dbReference type="ChEBI" id="CHEBI:18248"/>
    </ligandPart>
</feature>
<proteinExistence type="evidence at transcript level"/>
<dbReference type="InterPro" id="IPR050196">
    <property type="entry name" value="Cytochrome_P450_Monoox"/>
</dbReference>
<evidence type="ECO:0000256" key="6">
    <source>
        <dbReference type="ARBA" id="ARBA00022824"/>
    </source>
</evidence>
<dbReference type="GO" id="GO:0020037">
    <property type="term" value="F:heme binding"/>
    <property type="evidence" value="ECO:0007669"/>
    <property type="project" value="InterPro"/>
</dbReference>
<evidence type="ECO:0000256" key="10">
    <source>
        <dbReference type="ARBA" id="ARBA00023136"/>
    </source>
</evidence>
<organism evidence="13">
    <name type="scientific">Perinereis aibuhitensis</name>
    <name type="common">Korean lugworm</name>
    <name type="synonym">Nereis aibuhitensis</name>
    <dbReference type="NCBI Taxonomy" id="126650"/>
    <lineage>
        <taxon>Eukaryota</taxon>
        <taxon>Metazoa</taxon>
        <taxon>Spiralia</taxon>
        <taxon>Lophotrochozoa</taxon>
        <taxon>Annelida</taxon>
        <taxon>Polychaeta</taxon>
        <taxon>Errantia</taxon>
        <taxon>Phyllodocida</taxon>
        <taxon>Nereididae</taxon>
        <taxon>Perinereis</taxon>
    </lineage>
</organism>
<dbReference type="PRINTS" id="PR00463">
    <property type="entry name" value="EP450I"/>
</dbReference>
<keyword evidence="7 12" id="KW-0560">Oxidoreductase</keyword>